<evidence type="ECO:0000313" key="2">
    <source>
        <dbReference type="EMBL" id="NID05595.1"/>
    </source>
</evidence>
<protein>
    <submittedName>
        <fullName evidence="2">Uncharacterized protein</fullName>
    </submittedName>
</protein>
<keyword evidence="3" id="KW-1185">Reference proteome</keyword>
<dbReference type="Proteomes" id="UP001429601">
    <property type="component" value="Unassembled WGS sequence"/>
</dbReference>
<dbReference type="RefSeq" id="WP_167021826.1">
    <property type="nucleotide sequence ID" value="NZ_JAAQQR010000004.1"/>
</dbReference>
<gene>
    <name evidence="2" type="ORF">HBF26_11910</name>
</gene>
<name>A0ABX0Q570_9GAMM</name>
<proteinExistence type="predicted"/>
<keyword evidence="1" id="KW-0812">Transmembrane</keyword>
<accession>A0ABX0Q570</accession>
<comment type="caution">
    <text evidence="2">The sequence shown here is derived from an EMBL/GenBank/DDBJ whole genome shotgun (WGS) entry which is preliminary data.</text>
</comment>
<evidence type="ECO:0000256" key="1">
    <source>
        <dbReference type="SAM" id="Phobius"/>
    </source>
</evidence>
<reference evidence="2 3" key="1">
    <citation type="journal article" date="2011" name="Curr. Microbiol.">
        <title>Luteibacter jiangsuensis sp. nov.: a methamidophos-degrading bacterium isolated from a methamidophos-manufacturing factory.</title>
        <authorList>
            <person name="Wang L."/>
            <person name="Wang G.L."/>
            <person name="Li S.P."/>
            <person name="Jiang J.D."/>
        </authorList>
    </citation>
    <scope>NUCLEOTIDE SEQUENCE [LARGE SCALE GENOMIC DNA]</scope>
    <source>
        <strain evidence="2 3">CGMCC 1.10133</strain>
    </source>
</reference>
<keyword evidence="1" id="KW-1133">Transmembrane helix</keyword>
<evidence type="ECO:0000313" key="3">
    <source>
        <dbReference type="Proteomes" id="UP001429601"/>
    </source>
</evidence>
<feature type="transmembrane region" description="Helical" evidence="1">
    <location>
        <begin position="38"/>
        <end position="60"/>
    </location>
</feature>
<sequence>MTPKRRKRLRLPFVRHPRDASHDYDDASYDGGATGGAYLRHIVIVAIVLAIVVAALHWLAPGWL</sequence>
<organism evidence="2 3">
    <name type="scientific">Luteibacter jiangsuensis</name>
    <dbReference type="NCBI Taxonomy" id="637577"/>
    <lineage>
        <taxon>Bacteria</taxon>
        <taxon>Pseudomonadati</taxon>
        <taxon>Pseudomonadota</taxon>
        <taxon>Gammaproteobacteria</taxon>
        <taxon>Lysobacterales</taxon>
        <taxon>Rhodanobacteraceae</taxon>
        <taxon>Luteibacter</taxon>
    </lineage>
</organism>
<keyword evidence="1" id="KW-0472">Membrane</keyword>
<dbReference type="EMBL" id="JAAQQR010000004">
    <property type="protein sequence ID" value="NID05595.1"/>
    <property type="molecule type" value="Genomic_DNA"/>
</dbReference>